<name>A0ABZ2KX19_9BACT</name>
<feature type="domain" description="ATP-grasp" evidence="2">
    <location>
        <begin position="99"/>
        <end position="296"/>
    </location>
</feature>
<reference evidence="3" key="1">
    <citation type="submission" date="2021-12" db="EMBL/GenBank/DDBJ databases">
        <title>Discovery of the Pendulisporaceae a myxobacterial family with distinct sporulation behavior and unique specialized metabolism.</title>
        <authorList>
            <person name="Garcia R."/>
            <person name="Popoff A."/>
            <person name="Bader C.D."/>
            <person name="Loehr J."/>
            <person name="Walesch S."/>
            <person name="Walt C."/>
            <person name="Boldt J."/>
            <person name="Bunk B."/>
            <person name="Haeckl F.J.F.P.J."/>
            <person name="Gunesch A.P."/>
            <person name="Birkelbach J."/>
            <person name="Nuebel U."/>
            <person name="Pietschmann T."/>
            <person name="Bach T."/>
            <person name="Mueller R."/>
        </authorList>
    </citation>
    <scope>NUCLEOTIDE SEQUENCE</scope>
    <source>
        <strain evidence="3">MSr11367</strain>
    </source>
</reference>
<dbReference type="EMBL" id="CP089983">
    <property type="protein sequence ID" value="WXB02620.1"/>
    <property type="molecule type" value="Genomic_DNA"/>
</dbReference>
<keyword evidence="4" id="KW-1185">Reference proteome</keyword>
<gene>
    <name evidence="3" type="ORF">LVJ94_37605</name>
</gene>
<accession>A0ABZ2KX19</accession>
<evidence type="ECO:0000313" key="4">
    <source>
        <dbReference type="Proteomes" id="UP001374803"/>
    </source>
</evidence>
<keyword evidence="1" id="KW-0547">Nucleotide-binding</keyword>
<dbReference type="RefSeq" id="WP_394832248.1">
    <property type="nucleotide sequence ID" value="NZ_CP089929.1"/>
</dbReference>
<dbReference type="PROSITE" id="PS50975">
    <property type="entry name" value="ATP_GRASP"/>
    <property type="match status" value="1"/>
</dbReference>
<dbReference type="SUPFAM" id="SSF56059">
    <property type="entry name" value="Glutathione synthetase ATP-binding domain-like"/>
    <property type="match status" value="1"/>
</dbReference>
<evidence type="ECO:0000256" key="1">
    <source>
        <dbReference type="PROSITE-ProRule" id="PRU00409"/>
    </source>
</evidence>
<keyword evidence="1" id="KW-0067">ATP-binding</keyword>
<dbReference type="Proteomes" id="UP001374803">
    <property type="component" value="Chromosome"/>
</dbReference>
<sequence length="297" mass="31473">MAARIAWVLNLDADLELATPRPGGYSPKKSVLAAMQPMVARLAAVLLGPNDVLVEGRNARGLPGRAFCPTPRACKIFTAAGAVPEPHPPVEVLRRVNSRAFASAMGATLPSGRFVTSLDEARAMLAASPAVGRGWRIKRAFGMTGRGQRPVDAGAASEADLAFVRAGLAEGGVQIEPNVSIVDEYAIHGMLDQEGTHALGVLVKQRCDAHGSWVATDCIPEPTRAERTISARLAEEAARVAEALGREGYFGPFGIDAYTYRDRAGTIALQPRSEINARYTMGFAIGFGVISGREAPR</sequence>
<organism evidence="3 4">
    <name type="scientific">Pendulispora rubella</name>
    <dbReference type="NCBI Taxonomy" id="2741070"/>
    <lineage>
        <taxon>Bacteria</taxon>
        <taxon>Pseudomonadati</taxon>
        <taxon>Myxococcota</taxon>
        <taxon>Myxococcia</taxon>
        <taxon>Myxococcales</taxon>
        <taxon>Sorangiineae</taxon>
        <taxon>Pendulisporaceae</taxon>
        <taxon>Pendulispora</taxon>
    </lineage>
</organism>
<evidence type="ECO:0000313" key="3">
    <source>
        <dbReference type="EMBL" id="WXB02620.1"/>
    </source>
</evidence>
<protein>
    <recommendedName>
        <fullName evidence="2">ATP-grasp domain-containing protein</fullName>
    </recommendedName>
</protein>
<dbReference type="InterPro" id="IPR011761">
    <property type="entry name" value="ATP-grasp"/>
</dbReference>
<evidence type="ECO:0000259" key="2">
    <source>
        <dbReference type="PROSITE" id="PS50975"/>
    </source>
</evidence>
<proteinExistence type="predicted"/>